<proteinExistence type="predicted"/>
<dbReference type="AlphaFoldDB" id="G4YRW2"/>
<dbReference type="EMBL" id="JH159152">
    <property type="protein sequence ID" value="EGZ22939.1"/>
    <property type="molecule type" value="Genomic_DNA"/>
</dbReference>
<protein>
    <submittedName>
        <fullName evidence="1">Uncharacterized protein</fullName>
    </submittedName>
</protein>
<keyword evidence="2" id="KW-1185">Reference proteome</keyword>
<dbReference type="Proteomes" id="UP000002640">
    <property type="component" value="Unassembled WGS sequence"/>
</dbReference>
<reference evidence="1 2" key="1">
    <citation type="journal article" date="2006" name="Science">
        <title>Phytophthora genome sequences uncover evolutionary origins and mechanisms of pathogenesis.</title>
        <authorList>
            <person name="Tyler B.M."/>
            <person name="Tripathy S."/>
            <person name="Zhang X."/>
            <person name="Dehal P."/>
            <person name="Jiang R.H."/>
            <person name="Aerts A."/>
            <person name="Arredondo F.D."/>
            <person name="Baxter L."/>
            <person name="Bensasson D."/>
            <person name="Beynon J.L."/>
            <person name="Chapman J."/>
            <person name="Damasceno C.M."/>
            <person name="Dorrance A.E."/>
            <person name="Dou D."/>
            <person name="Dickerman A.W."/>
            <person name="Dubchak I.L."/>
            <person name="Garbelotto M."/>
            <person name="Gijzen M."/>
            <person name="Gordon S.G."/>
            <person name="Govers F."/>
            <person name="Grunwald N.J."/>
            <person name="Huang W."/>
            <person name="Ivors K.L."/>
            <person name="Jones R.W."/>
            <person name="Kamoun S."/>
            <person name="Krampis K."/>
            <person name="Lamour K.H."/>
            <person name="Lee M.K."/>
            <person name="McDonald W.H."/>
            <person name="Medina M."/>
            <person name="Meijer H.J."/>
            <person name="Nordberg E.K."/>
            <person name="Maclean D.J."/>
            <person name="Ospina-Giraldo M.D."/>
            <person name="Morris P.F."/>
            <person name="Phuntumart V."/>
            <person name="Putnam N.H."/>
            <person name="Rash S."/>
            <person name="Rose J.K."/>
            <person name="Sakihama Y."/>
            <person name="Salamov A.A."/>
            <person name="Savidor A."/>
            <person name="Scheuring C.F."/>
            <person name="Smith B.M."/>
            <person name="Sobral B.W."/>
            <person name="Terry A."/>
            <person name="Torto-Alalibo T.A."/>
            <person name="Win J."/>
            <person name="Xu Z."/>
            <person name="Zhang H."/>
            <person name="Grigoriev I.V."/>
            <person name="Rokhsar D.S."/>
            <person name="Boore J.L."/>
        </authorList>
    </citation>
    <scope>NUCLEOTIDE SEQUENCE [LARGE SCALE GENOMIC DNA]</scope>
    <source>
        <strain evidence="1 2">P6497</strain>
    </source>
</reference>
<dbReference type="InParanoid" id="G4YRW2"/>
<gene>
    <name evidence="1" type="ORF">PHYSODRAFT_484222</name>
</gene>
<dbReference type="KEGG" id="psoj:PHYSODRAFT_484222"/>
<dbReference type="RefSeq" id="XP_009518227.1">
    <property type="nucleotide sequence ID" value="XM_009519932.1"/>
</dbReference>
<evidence type="ECO:0000313" key="2">
    <source>
        <dbReference type="Proteomes" id="UP000002640"/>
    </source>
</evidence>
<sequence length="147" mass="16092">MSAYSLVASATTCLSTTIPSDYKRPSTTSAQCLDVPSNSAWMVLYTYDDDSNFLNATSLTRWVTLRERVELQICNVSGRMASYHQLLHRLARFFYLPPVTPSDQAAVPSPGAKPHPLLLCRIDGARSALHDFRSAAHDSLAVSAQCG</sequence>
<evidence type="ECO:0000313" key="1">
    <source>
        <dbReference type="EMBL" id="EGZ22939.1"/>
    </source>
</evidence>
<dbReference type="GeneID" id="20655729"/>
<organism evidence="1 2">
    <name type="scientific">Phytophthora sojae (strain P6497)</name>
    <name type="common">Soybean stem and root rot agent</name>
    <name type="synonym">Phytophthora megasperma f. sp. glycines</name>
    <dbReference type="NCBI Taxonomy" id="1094619"/>
    <lineage>
        <taxon>Eukaryota</taxon>
        <taxon>Sar</taxon>
        <taxon>Stramenopiles</taxon>
        <taxon>Oomycota</taxon>
        <taxon>Peronosporomycetes</taxon>
        <taxon>Peronosporales</taxon>
        <taxon>Peronosporaceae</taxon>
        <taxon>Phytophthora</taxon>
    </lineage>
</organism>
<accession>G4YRW2</accession>
<name>G4YRW2_PHYSP</name>